<dbReference type="KEGG" id="otd:J1M35_04100"/>
<feature type="region of interest" description="Disordered" evidence="1">
    <location>
        <begin position="125"/>
        <end position="177"/>
    </location>
</feature>
<evidence type="ECO:0000313" key="3">
    <source>
        <dbReference type="Proteomes" id="UP000663903"/>
    </source>
</evidence>
<organism evidence="2 3">
    <name type="scientific">Ottowia testudinis</name>
    <dbReference type="NCBI Taxonomy" id="2816950"/>
    <lineage>
        <taxon>Bacteria</taxon>
        <taxon>Pseudomonadati</taxon>
        <taxon>Pseudomonadota</taxon>
        <taxon>Betaproteobacteria</taxon>
        <taxon>Burkholderiales</taxon>
        <taxon>Comamonadaceae</taxon>
        <taxon>Ottowia</taxon>
    </lineage>
</organism>
<dbReference type="GO" id="GO:0045732">
    <property type="term" value="P:positive regulation of protein catabolic process"/>
    <property type="evidence" value="ECO:0007669"/>
    <property type="project" value="TreeGrafter"/>
</dbReference>
<dbReference type="NCBIfam" id="NF008769">
    <property type="entry name" value="PRK11798.2-5"/>
    <property type="match status" value="1"/>
</dbReference>
<keyword evidence="3" id="KW-1185">Reference proteome</keyword>
<dbReference type="Proteomes" id="UP000663903">
    <property type="component" value="Chromosome"/>
</dbReference>
<protein>
    <submittedName>
        <fullName evidence="2">ClpXP protease specificity-enhancing factor</fullName>
    </submittedName>
</protein>
<dbReference type="EMBL" id="CP071796">
    <property type="protein sequence ID" value="QTD46102.1"/>
    <property type="molecule type" value="Genomic_DNA"/>
</dbReference>
<dbReference type="InterPro" id="IPR036760">
    <property type="entry name" value="SspB-like_sf"/>
</dbReference>
<accession>A0A975CJF7</accession>
<sequence>MMNALESASTRPYLIRALYEWCTDNALTPYIAVLVDDTVQVPREYVQNGEIVLNISFDATSGLKLGNEFVEFKARFGGVAREIMVPMDRVLAIYARESGQGMAFPMTVPAVADEGAESMAQASKAVPVAASDAEASRNGGIQLVVTTEPDDGGDAVDEPPPPASPPQRKRPALKRVK</sequence>
<dbReference type="GO" id="GO:0006508">
    <property type="term" value="P:proteolysis"/>
    <property type="evidence" value="ECO:0007669"/>
    <property type="project" value="UniProtKB-KW"/>
</dbReference>
<feature type="compositionally biased region" description="Basic residues" evidence="1">
    <location>
        <begin position="167"/>
        <end position="177"/>
    </location>
</feature>
<keyword evidence="2" id="KW-0378">Hydrolase</keyword>
<dbReference type="PANTHER" id="PTHR37486">
    <property type="entry name" value="STRINGENT STARVATION PROTEIN B"/>
    <property type="match status" value="1"/>
</dbReference>
<gene>
    <name evidence="2" type="ORF">J1M35_04100</name>
</gene>
<dbReference type="RefSeq" id="WP_208010001.1">
    <property type="nucleotide sequence ID" value="NZ_CP071796.1"/>
</dbReference>
<dbReference type="GO" id="GO:0008233">
    <property type="term" value="F:peptidase activity"/>
    <property type="evidence" value="ECO:0007669"/>
    <property type="project" value="UniProtKB-KW"/>
</dbReference>
<dbReference type="PANTHER" id="PTHR37486:SF1">
    <property type="entry name" value="STRINGENT STARVATION PROTEIN B"/>
    <property type="match status" value="1"/>
</dbReference>
<dbReference type="GO" id="GO:0005840">
    <property type="term" value="C:ribosome"/>
    <property type="evidence" value="ECO:0007669"/>
    <property type="project" value="TreeGrafter"/>
</dbReference>
<dbReference type="InterPro" id="IPR007481">
    <property type="entry name" value="SspB"/>
</dbReference>
<dbReference type="GO" id="GO:0005829">
    <property type="term" value="C:cytosol"/>
    <property type="evidence" value="ECO:0007669"/>
    <property type="project" value="TreeGrafter"/>
</dbReference>
<dbReference type="Gene3D" id="2.30.30.220">
    <property type="entry name" value="SspB-like"/>
    <property type="match status" value="1"/>
</dbReference>
<feature type="compositionally biased region" description="Acidic residues" evidence="1">
    <location>
        <begin position="148"/>
        <end position="157"/>
    </location>
</feature>
<evidence type="ECO:0000256" key="1">
    <source>
        <dbReference type="SAM" id="MobiDB-lite"/>
    </source>
</evidence>
<name>A0A975CJF7_9BURK</name>
<keyword evidence="2" id="KW-0645">Protease</keyword>
<evidence type="ECO:0000313" key="2">
    <source>
        <dbReference type="EMBL" id="QTD46102.1"/>
    </source>
</evidence>
<dbReference type="Pfam" id="PF04386">
    <property type="entry name" value="SspB"/>
    <property type="match status" value="1"/>
</dbReference>
<reference evidence="2" key="1">
    <citation type="submission" date="2021-03" db="EMBL/GenBank/DDBJ databases">
        <title>Ottowia sp. 27C isolated from the cloaca of a Giant Asian pond turtle (Heosemys grandis).</title>
        <authorList>
            <person name="Spergser J."/>
            <person name="Busse H.-J."/>
        </authorList>
    </citation>
    <scope>NUCLEOTIDE SEQUENCE</scope>
    <source>
        <strain evidence="2">27C</strain>
    </source>
</reference>
<dbReference type="AlphaFoldDB" id="A0A975CJF7"/>
<dbReference type="SUPFAM" id="SSF101738">
    <property type="entry name" value="SspB-like"/>
    <property type="match status" value="1"/>
</dbReference>
<proteinExistence type="predicted"/>